<evidence type="ECO:0000256" key="1">
    <source>
        <dbReference type="SAM" id="MobiDB-lite"/>
    </source>
</evidence>
<reference evidence="2" key="1">
    <citation type="submission" date="2021-02" db="EMBL/GenBank/DDBJ databases">
        <authorList>
            <person name="Nowell W R."/>
        </authorList>
    </citation>
    <scope>NUCLEOTIDE SEQUENCE</scope>
</reference>
<name>A0A813S246_9BILA</name>
<gene>
    <name evidence="2" type="ORF">JYZ213_LOCUS4628</name>
</gene>
<proteinExistence type="predicted"/>
<evidence type="ECO:0000313" key="2">
    <source>
        <dbReference type="EMBL" id="CAF0789083.1"/>
    </source>
</evidence>
<dbReference type="Proteomes" id="UP000663845">
    <property type="component" value="Unassembled WGS sequence"/>
</dbReference>
<sequence>MDNQYQTLNDDDQEFFQHHEKGIDKSVREAFPSIPANFKLKPVSIRKIMGCGMFYDIKVALPDNQYAKVSFHTGGLQPPRIAGVEPPKQEQHYNVDPTASSSKDE</sequence>
<evidence type="ECO:0000313" key="3">
    <source>
        <dbReference type="Proteomes" id="UP000663845"/>
    </source>
</evidence>
<dbReference type="AlphaFoldDB" id="A0A813S246"/>
<organism evidence="2 3">
    <name type="scientific">Adineta steineri</name>
    <dbReference type="NCBI Taxonomy" id="433720"/>
    <lineage>
        <taxon>Eukaryota</taxon>
        <taxon>Metazoa</taxon>
        <taxon>Spiralia</taxon>
        <taxon>Gnathifera</taxon>
        <taxon>Rotifera</taxon>
        <taxon>Eurotatoria</taxon>
        <taxon>Bdelloidea</taxon>
        <taxon>Adinetida</taxon>
        <taxon>Adinetidae</taxon>
        <taxon>Adineta</taxon>
    </lineage>
</organism>
<accession>A0A813S246</accession>
<comment type="caution">
    <text evidence="2">The sequence shown here is derived from an EMBL/GenBank/DDBJ whole genome shotgun (WGS) entry which is preliminary data.</text>
</comment>
<dbReference type="EMBL" id="CAJNOG010000026">
    <property type="protein sequence ID" value="CAF0789083.1"/>
    <property type="molecule type" value="Genomic_DNA"/>
</dbReference>
<feature type="region of interest" description="Disordered" evidence="1">
    <location>
        <begin position="76"/>
        <end position="105"/>
    </location>
</feature>
<protein>
    <submittedName>
        <fullName evidence="2">Uncharacterized protein</fullName>
    </submittedName>
</protein>